<feature type="region of interest" description="Disordered" evidence="1">
    <location>
        <begin position="273"/>
        <end position="325"/>
    </location>
</feature>
<feature type="region of interest" description="Disordered" evidence="1">
    <location>
        <begin position="1"/>
        <end position="188"/>
    </location>
</feature>
<feature type="region of interest" description="Disordered" evidence="1">
    <location>
        <begin position="211"/>
        <end position="242"/>
    </location>
</feature>
<gene>
    <name evidence="2" type="ORF">SBRY_21089</name>
</gene>
<proteinExistence type="predicted"/>
<dbReference type="AlphaFoldDB" id="A0A9W4H065"/>
<evidence type="ECO:0000313" key="2">
    <source>
        <dbReference type="EMBL" id="CAG7634570.1"/>
    </source>
</evidence>
<feature type="compositionally biased region" description="Low complexity" evidence="1">
    <location>
        <begin position="123"/>
        <end position="147"/>
    </location>
</feature>
<name>A0A9W4H065_9ACTN</name>
<accession>A0A9W4H065</accession>
<feature type="compositionally biased region" description="Low complexity" evidence="1">
    <location>
        <begin position="29"/>
        <end position="44"/>
    </location>
</feature>
<feature type="compositionally biased region" description="Gly residues" evidence="1">
    <location>
        <begin position="227"/>
        <end position="239"/>
    </location>
</feature>
<organism evidence="2 3">
    <name type="scientific">Actinacidiphila bryophytorum</name>
    <dbReference type="NCBI Taxonomy" id="1436133"/>
    <lineage>
        <taxon>Bacteria</taxon>
        <taxon>Bacillati</taxon>
        <taxon>Actinomycetota</taxon>
        <taxon>Actinomycetes</taxon>
        <taxon>Kitasatosporales</taxon>
        <taxon>Streptomycetaceae</taxon>
        <taxon>Actinacidiphila</taxon>
    </lineage>
</organism>
<reference evidence="2" key="1">
    <citation type="submission" date="2021-06" db="EMBL/GenBank/DDBJ databases">
        <authorList>
            <person name="Arsene-Ploetze F."/>
        </authorList>
    </citation>
    <scope>NUCLEOTIDE SEQUENCE</scope>
    <source>
        <strain evidence="2">SBRY1</strain>
    </source>
</reference>
<feature type="compositionally biased region" description="Low complexity" evidence="1">
    <location>
        <begin position="175"/>
        <end position="188"/>
    </location>
</feature>
<dbReference type="EMBL" id="CAJVAX010000012">
    <property type="protein sequence ID" value="CAG7634570.1"/>
    <property type="molecule type" value="Genomic_DNA"/>
</dbReference>
<feature type="region of interest" description="Disordered" evidence="1">
    <location>
        <begin position="341"/>
        <end position="361"/>
    </location>
</feature>
<feature type="region of interest" description="Disordered" evidence="1">
    <location>
        <begin position="423"/>
        <end position="492"/>
    </location>
</feature>
<dbReference type="Proteomes" id="UP001153328">
    <property type="component" value="Unassembled WGS sequence"/>
</dbReference>
<keyword evidence="3" id="KW-1185">Reference proteome</keyword>
<comment type="caution">
    <text evidence="2">The sequence shown here is derived from an EMBL/GenBank/DDBJ whole genome shotgun (WGS) entry which is preliminary data.</text>
</comment>
<feature type="compositionally biased region" description="Basic residues" evidence="1">
    <location>
        <begin position="12"/>
        <end position="21"/>
    </location>
</feature>
<evidence type="ECO:0000313" key="3">
    <source>
        <dbReference type="Proteomes" id="UP001153328"/>
    </source>
</evidence>
<feature type="compositionally biased region" description="Basic and acidic residues" evidence="1">
    <location>
        <begin position="59"/>
        <end position="78"/>
    </location>
</feature>
<sequence length="492" mass="50538">MARGLSRGLCGGRRRDHRPRQGRPDRVGRGLPAGRPRRGPGPLVFAGEPAARPGSCVDPRADLGDARRRPALPGDRRRAGGTARRSRPGGAQRGVRLVDAGQGVRAGAVRRTGRAPAVHDRAGQGAAAAAGQPQTGVAGRALRGGPAARPPRPGRRPGAGRGLPAEPAPGGGGRAAAAAARVPPADRVGGPCGARAALRGAVRLGSALGLAPGTQAPGVPVSEPGAAGAGRAAGPGDAGGLLRRHRYRPRAAGGPGDGCGAACGVLGQPADQCAGHQRPGLPDGQGGQGPRVRDAGHRRAAVHRAAQGGHPGARRPRLTGGPPGRAARWVRAAVRVAAGQHARPRFARAARPSQPVPHGTMRSLRKRLCDELRGARPGRGARLRLLRVRRPPDGADLRALPGADHRTRCGGRRPLVLRRPLRQGGGRHRHRRPRRHPFPRLTTPYPRTPHGRVVPSWGVPLPAVPPMGDPHPHRSAAHAGDGQTGLLAAAPP</sequence>
<protein>
    <submittedName>
        <fullName evidence="2">Uncharacterized protein</fullName>
    </submittedName>
</protein>
<feature type="compositionally biased region" description="Basic residues" evidence="1">
    <location>
        <begin position="423"/>
        <end position="438"/>
    </location>
</feature>
<feature type="compositionally biased region" description="Low complexity" evidence="1">
    <location>
        <begin position="98"/>
        <end position="116"/>
    </location>
</feature>
<evidence type="ECO:0000256" key="1">
    <source>
        <dbReference type="SAM" id="MobiDB-lite"/>
    </source>
</evidence>